<protein>
    <submittedName>
        <fullName evidence="2">Putative toxin-antitoxin system antitoxin component, TIGR02293 family</fullName>
    </submittedName>
</protein>
<dbReference type="AlphaFoldDB" id="A0A1W2H0V8"/>
<dbReference type="RefSeq" id="WP_084119201.1">
    <property type="nucleotide sequence ID" value="NZ_LT838813.1"/>
</dbReference>
<reference evidence="3" key="1">
    <citation type="submission" date="2017-04" db="EMBL/GenBank/DDBJ databases">
        <authorList>
            <person name="Varghese N."/>
            <person name="Submissions S."/>
        </authorList>
    </citation>
    <scope>NUCLEOTIDE SEQUENCE [LARGE SCALE GENOMIC DNA]</scope>
    <source>
        <strain evidence="3">DSM 16537</strain>
    </source>
</reference>
<dbReference type="Proteomes" id="UP000192333">
    <property type="component" value="Chromosome I"/>
</dbReference>
<dbReference type="STRING" id="758820.SAMN00777080_0943"/>
<sequence length="156" mass="18185">MADKYSIKKLSSEYHPAILDIQELQYFFKTRTDMVSEPHPYLDDTMSFSETKVLFDFLDYSQHDVAEVMEVDPSTLFRWKKEDKTLTRLLTKTIKDMDKVIAKGVRIFGTEALFSAWLHTQNHALDHKKPADLMRDPYGLELVDQALEAMSWGSFL</sequence>
<dbReference type="Pfam" id="PF09722">
    <property type="entry name" value="Xre_MbcA_ParS_C"/>
    <property type="match status" value="1"/>
</dbReference>
<feature type="domain" description="Antitoxin Xre/MbcA/ParS-like toxin-binding" evidence="1">
    <location>
        <begin position="105"/>
        <end position="153"/>
    </location>
</feature>
<proteinExistence type="predicted"/>
<dbReference type="OrthoDB" id="5770459at2"/>
<gene>
    <name evidence="2" type="ORF">SAMN00777080_0943</name>
</gene>
<organism evidence="2 3">
    <name type="scientific">Aquiflexum balticum DSM 16537</name>
    <dbReference type="NCBI Taxonomy" id="758820"/>
    <lineage>
        <taxon>Bacteria</taxon>
        <taxon>Pseudomonadati</taxon>
        <taxon>Bacteroidota</taxon>
        <taxon>Cytophagia</taxon>
        <taxon>Cytophagales</taxon>
        <taxon>Cyclobacteriaceae</taxon>
        <taxon>Aquiflexum</taxon>
    </lineage>
</organism>
<evidence type="ECO:0000313" key="2">
    <source>
        <dbReference type="EMBL" id="SMD42394.1"/>
    </source>
</evidence>
<evidence type="ECO:0000259" key="1">
    <source>
        <dbReference type="Pfam" id="PF09722"/>
    </source>
</evidence>
<keyword evidence="3" id="KW-1185">Reference proteome</keyword>
<name>A0A1W2H0V8_9BACT</name>
<accession>A0A1W2H0V8</accession>
<evidence type="ECO:0000313" key="3">
    <source>
        <dbReference type="Proteomes" id="UP000192333"/>
    </source>
</evidence>
<dbReference type="InterPro" id="IPR024467">
    <property type="entry name" value="Xre/MbcA/ParS-like_toxin-bd"/>
</dbReference>
<dbReference type="EMBL" id="LT838813">
    <property type="protein sequence ID" value="SMD42394.1"/>
    <property type="molecule type" value="Genomic_DNA"/>
</dbReference>